<dbReference type="FunFam" id="3.40.50.920:FF:000010">
    <property type="entry name" value="Pyruvate ferredoxin oxidoreductase, alpha subunit"/>
    <property type="match status" value="1"/>
</dbReference>
<dbReference type="SUPFAM" id="SSF52518">
    <property type="entry name" value="Thiamin diphosphate-binding fold (THDP-binding)"/>
    <property type="match status" value="1"/>
</dbReference>
<dbReference type="SUPFAM" id="SSF52922">
    <property type="entry name" value="TK C-terminal domain-like"/>
    <property type="match status" value="1"/>
</dbReference>
<dbReference type="PANTHER" id="PTHR32154">
    <property type="entry name" value="PYRUVATE-FLAVODOXIN OXIDOREDUCTASE-RELATED"/>
    <property type="match status" value="1"/>
</dbReference>
<dbReference type="EMBL" id="AUZY01004644">
    <property type="protein sequence ID" value="EQD62357.1"/>
    <property type="molecule type" value="Genomic_DNA"/>
</dbReference>
<evidence type="ECO:0000259" key="2">
    <source>
        <dbReference type="Pfam" id="PF01855"/>
    </source>
</evidence>
<evidence type="ECO:0000259" key="3">
    <source>
        <dbReference type="Pfam" id="PF17147"/>
    </source>
</evidence>
<dbReference type="GO" id="GO:0016491">
    <property type="term" value="F:oxidoreductase activity"/>
    <property type="evidence" value="ECO:0007669"/>
    <property type="project" value="UniProtKB-KW"/>
</dbReference>
<gene>
    <name evidence="4" type="ORF">B1B_07291</name>
</gene>
<organism evidence="4">
    <name type="scientific">mine drainage metagenome</name>
    <dbReference type="NCBI Taxonomy" id="410659"/>
    <lineage>
        <taxon>unclassified sequences</taxon>
        <taxon>metagenomes</taxon>
        <taxon>ecological metagenomes</taxon>
    </lineage>
</organism>
<dbReference type="Pfam" id="PF17147">
    <property type="entry name" value="PFOR_II"/>
    <property type="match status" value="1"/>
</dbReference>
<accession>T1AXW2</accession>
<dbReference type="AlphaFoldDB" id="T1AXW2"/>
<dbReference type="InterPro" id="IPR033412">
    <property type="entry name" value="PFOR_II"/>
</dbReference>
<keyword evidence="4" id="KW-0670">Pyruvate</keyword>
<dbReference type="InterPro" id="IPR050722">
    <property type="entry name" value="Pyruvate:ferred/Flavod_OxRd"/>
</dbReference>
<dbReference type="InterPro" id="IPR029061">
    <property type="entry name" value="THDP-binding"/>
</dbReference>
<dbReference type="GO" id="GO:0006979">
    <property type="term" value="P:response to oxidative stress"/>
    <property type="evidence" value="ECO:0007669"/>
    <property type="project" value="TreeGrafter"/>
</dbReference>
<dbReference type="PANTHER" id="PTHR32154:SF0">
    <property type="entry name" value="PYRUVATE-FLAVODOXIN OXIDOREDUCTASE-RELATED"/>
    <property type="match status" value="1"/>
</dbReference>
<dbReference type="Gene3D" id="3.40.50.920">
    <property type="match status" value="1"/>
</dbReference>
<keyword evidence="1" id="KW-0560">Oxidoreductase</keyword>
<protein>
    <submittedName>
        <fullName evidence="4">Pyruvate:ferredoxin oxidoreductase, alpha subunit</fullName>
    </submittedName>
</protein>
<dbReference type="Pfam" id="PF01855">
    <property type="entry name" value="POR_N"/>
    <property type="match status" value="1"/>
</dbReference>
<name>T1AXW2_9ZZZZ</name>
<dbReference type="Gene3D" id="3.40.50.970">
    <property type="match status" value="1"/>
</dbReference>
<dbReference type="InterPro" id="IPR009014">
    <property type="entry name" value="Transketo_C/PFOR_II"/>
</dbReference>
<dbReference type="InterPro" id="IPR002880">
    <property type="entry name" value="Pyrv_Fd/Flavodoxin_OxRdtase_N"/>
</dbReference>
<comment type="caution">
    <text evidence="4">The sequence shown here is derived from an EMBL/GenBank/DDBJ whole genome shotgun (WGS) entry which is preliminary data.</text>
</comment>
<sequence length="264" mass="29693">MNQKDTGWLQVYCESNQEALDTILMGYRIAESQDVMLPLMSMEDAFILSHTSEPVIIPEQEEVDEFLPRLDLKFRIDLKNPMGYGSYSPPDGPFMELKKDLMESMKNSKKAIQKVTGDFARAFDRDYSGLIEQYRMDDAKYALIASGTLASTGKYVVNQLRDEGEKVGLIRLRFFRPFPDEEIVNAVSHLESIGVLDRSISLAANGFTATEVRSALYGNSDIPVTGFTAGLGGRDVRIEDFLDMFKMTKKGKGGNHYINVKEVK</sequence>
<feature type="domain" description="Pyruvate:ferredoxin oxidoreductase core" evidence="3">
    <location>
        <begin position="139"/>
        <end position="241"/>
    </location>
</feature>
<reference evidence="4" key="2">
    <citation type="journal article" date="2014" name="ISME J.">
        <title>Microbial stratification in low pH oxic and suboxic macroscopic growths along an acid mine drainage.</title>
        <authorList>
            <person name="Mendez-Garcia C."/>
            <person name="Mesa V."/>
            <person name="Sprenger R.R."/>
            <person name="Richter M."/>
            <person name="Diez M.S."/>
            <person name="Solano J."/>
            <person name="Bargiela R."/>
            <person name="Golyshina O.V."/>
            <person name="Manteca A."/>
            <person name="Ramos J.L."/>
            <person name="Gallego J.R."/>
            <person name="Llorente I."/>
            <person name="Martins Dos Santos V.A."/>
            <person name="Jensen O.N."/>
            <person name="Pelaez A.I."/>
            <person name="Sanchez J."/>
            <person name="Ferrer M."/>
        </authorList>
    </citation>
    <scope>NUCLEOTIDE SEQUENCE</scope>
</reference>
<feature type="domain" description="Pyruvate flavodoxin/ferredoxin oxidoreductase pyrimidine binding" evidence="2">
    <location>
        <begin position="2"/>
        <end position="115"/>
    </location>
</feature>
<evidence type="ECO:0000313" key="4">
    <source>
        <dbReference type="EMBL" id="EQD62357.1"/>
    </source>
</evidence>
<reference evidence="4" key="1">
    <citation type="submission" date="2013-08" db="EMBL/GenBank/DDBJ databases">
        <authorList>
            <person name="Mendez C."/>
            <person name="Richter M."/>
            <person name="Ferrer M."/>
            <person name="Sanchez J."/>
        </authorList>
    </citation>
    <scope>NUCLEOTIDE SEQUENCE</scope>
</reference>
<evidence type="ECO:0000256" key="1">
    <source>
        <dbReference type="ARBA" id="ARBA00023002"/>
    </source>
</evidence>
<proteinExistence type="predicted"/>